<gene>
    <name evidence="1" type="ORF">NG895_18790</name>
</gene>
<proteinExistence type="predicted"/>
<dbReference type="RefSeq" id="WP_252854067.1">
    <property type="nucleotide sequence ID" value="NZ_JAMXLR010000062.1"/>
</dbReference>
<evidence type="ECO:0000313" key="1">
    <source>
        <dbReference type="EMBL" id="MCO6045951.1"/>
    </source>
</evidence>
<evidence type="ECO:0000313" key="2">
    <source>
        <dbReference type="Proteomes" id="UP001155241"/>
    </source>
</evidence>
<protein>
    <submittedName>
        <fullName evidence="1">Uncharacterized protein</fullName>
    </submittedName>
</protein>
<name>A0A9X2FHE5_9BACT</name>
<accession>A0A9X2FHE5</accession>
<comment type="caution">
    <text evidence="1">The sequence shown here is derived from an EMBL/GenBank/DDBJ whole genome shotgun (WGS) entry which is preliminary data.</text>
</comment>
<dbReference type="Proteomes" id="UP001155241">
    <property type="component" value="Unassembled WGS sequence"/>
</dbReference>
<sequence length="71" mass="7582">MREGAPGNSDAPEDLLFSPRIIGHGSLSGCILIVGPEQQLIITQVRKNSGPRSAEWLSSFFQTVTAAVAEE</sequence>
<keyword evidence="2" id="KW-1185">Reference proteome</keyword>
<dbReference type="EMBL" id="JAMXLR010000062">
    <property type="protein sequence ID" value="MCO6045951.1"/>
    <property type="molecule type" value="Genomic_DNA"/>
</dbReference>
<reference evidence="1" key="1">
    <citation type="submission" date="2022-06" db="EMBL/GenBank/DDBJ databases">
        <title>Aeoliella straminimaris, a novel planctomycete from sediments.</title>
        <authorList>
            <person name="Vitorino I.R."/>
            <person name="Lage O.M."/>
        </authorList>
    </citation>
    <scope>NUCLEOTIDE SEQUENCE</scope>
    <source>
        <strain evidence="1">ICT_H6.2</strain>
    </source>
</reference>
<dbReference type="AlphaFoldDB" id="A0A9X2FHE5"/>
<organism evidence="1 2">
    <name type="scientific">Aeoliella straminimaris</name>
    <dbReference type="NCBI Taxonomy" id="2954799"/>
    <lineage>
        <taxon>Bacteria</taxon>
        <taxon>Pseudomonadati</taxon>
        <taxon>Planctomycetota</taxon>
        <taxon>Planctomycetia</taxon>
        <taxon>Pirellulales</taxon>
        <taxon>Lacipirellulaceae</taxon>
        <taxon>Aeoliella</taxon>
    </lineage>
</organism>